<gene>
    <name evidence="1" type="ORF">ARMSODRAFT_1040778</name>
</gene>
<dbReference type="Proteomes" id="UP000218334">
    <property type="component" value="Unassembled WGS sequence"/>
</dbReference>
<name>A0A2H3BBQ0_9AGAR</name>
<sequence>MVMVELILAHDEEELDSDSRHSVDGVVCTFRGPKTAIRLSAGLSAIDGHVRLSLPHLRPPTVYSAVDDDTCLAFKVTHAKNHGTSEISRSVPGLNSSTSAILGLLDEILYKYFLVVEWVMLLPRRLAGRFAERISPETPYTPPLKFPEILLLRDLQLGVCDSNFWPILAGGQAKAEIEQCGV</sequence>
<evidence type="ECO:0000313" key="2">
    <source>
        <dbReference type="Proteomes" id="UP000218334"/>
    </source>
</evidence>
<proteinExistence type="predicted"/>
<protein>
    <submittedName>
        <fullName evidence="1">Uncharacterized protein</fullName>
    </submittedName>
</protein>
<keyword evidence="2" id="KW-1185">Reference proteome</keyword>
<dbReference type="EMBL" id="KZ293433">
    <property type="protein sequence ID" value="PBK68301.1"/>
    <property type="molecule type" value="Genomic_DNA"/>
</dbReference>
<accession>A0A2H3BBQ0</accession>
<reference evidence="2" key="1">
    <citation type="journal article" date="2017" name="Nat. Ecol. Evol.">
        <title>Genome expansion and lineage-specific genetic innovations in the forest pathogenic fungi Armillaria.</title>
        <authorList>
            <person name="Sipos G."/>
            <person name="Prasanna A.N."/>
            <person name="Walter M.C."/>
            <person name="O'Connor E."/>
            <person name="Balint B."/>
            <person name="Krizsan K."/>
            <person name="Kiss B."/>
            <person name="Hess J."/>
            <person name="Varga T."/>
            <person name="Slot J."/>
            <person name="Riley R."/>
            <person name="Boka B."/>
            <person name="Rigling D."/>
            <person name="Barry K."/>
            <person name="Lee J."/>
            <person name="Mihaltcheva S."/>
            <person name="LaButti K."/>
            <person name="Lipzen A."/>
            <person name="Waldron R."/>
            <person name="Moloney N.M."/>
            <person name="Sperisen C."/>
            <person name="Kredics L."/>
            <person name="Vagvoelgyi C."/>
            <person name="Patrignani A."/>
            <person name="Fitzpatrick D."/>
            <person name="Nagy I."/>
            <person name="Doyle S."/>
            <person name="Anderson J.B."/>
            <person name="Grigoriev I.V."/>
            <person name="Gueldener U."/>
            <person name="Muensterkoetter M."/>
            <person name="Nagy L.G."/>
        </authorList>
    </citation>
    <scope>NUCLEOTIDE SEQUENCE [LARGE SCALE GENOMIC DNA]</scope>
    <source>
        <strain evidence="2">28-4</strain>
    </source>
</reference>
<evidence type="ECO:0000313" key="1">
    <source>
        <dbReference type="EMBL" id="PBK68301.1"/>
    </source>
</evidence>
<dbReference type="AlphaFoldDB" id="A0A2H3BBQ0"/>
<organism evidence="1 2">
    <name type="scientific">Armillaria solidipes</name>
    <dbReference type="NCBI Taxonomy" id="1076256"/>
    <lineage>
        <taxon>Eukaryota</taxon>
        <taxon>Fungi</taxon>
        <taxon>Dikarya</taxon>
        <taxon>Basidiomycota</taxon>
        <taxon>Agaricomycotina</taxon>
        <taxon>Agaricomycetes</taxon>
        <taxon>Agaricomycetidae</taxon>
        <taxon>Agaricales</taxon>
        <taxon>Marasmiineae</taxon>
        <taxon>Physalacriaceae</taxon>
        <taxon>Armillaria</taxon>
    </lineage>
</organism>